<comment type="similarity">
    <text evidence="2 7">Belongs to the peptidase S41A family.</text>
</comment>
<evidence type="ECO:0000256" key="8">
    <source>
        <dbReference type="SAM" id="MobiDB-lite"/>
    </source>
</evidence>
<evidence type="ECO:0000256" key="6">
    <source>
        <dbReference type="ARBA" id="ARBA00022825"/>
    </source>
</evidence>
<dbReference type="Pfam" id="PF01471">
    <property type="entry name" value="PG_binding_1"/>
    <property type="match status" value="1"/>
</dbReference>
<gene>
    <name evidence="11" type="ORF">JEOCOQ751_00697</name>
</gene>
<dbReference type="Gene3D" id="3.90.226.10">
    <property type="entry name" value="2-enoyl-CoA Hydratase, Chain A, domain 1"/>
    <property type="match status" value="1"/>
</dbReference>
<dbReference type="InterPro" id="IPR036366">
    <property type="entry name" value="PGBDSf"/>
</dbReference>
<dbReference type="GO" id="GO:0006508">
    <property type="term" value="P:proteolysis"/>
    <property type="evidence" value="ECO:0007669"/>
    <property type="project" value="UniProtKB-KW"/>
</dbReference>
<feature type="compositionally biased region" description="Acidic residues" evidence="8">
    <location>
        <begin position="510"/>
        <end position="525"/>
    </location>
</feature>
<comment type="caution">
    <text evidence="11">The sequence shown here is derived from an EMBL/GenBank/DDBJ whole genome shotgun (WGS) entry which is preliminary data.</text>
</comment>
<feature type="transmembrane region" description="Helical" evidence="9">
    <location>
        <begin position="24"/>
        <end position="46"/>
    </location>
</feature>
<keyword evidence="4 7" id="KW-0645">Protease</keyword>
<proteinExistence type="inferred from homology"/>
<evidence type="ECO:0000313" key="12">
    <source>
        <dbReference type="Proteomes" id="UP000534001"/>
    </source>
</evidence>
<feature type="domain" description="PDZ" evidence="10">
    <location>
        <begin position="112"/>
        <end position="194"/>
    </location>
</feature>
<sequence length="525" mass="58099">MHILSEENNDKNVQPKLRSVQMNIFWFIVIILTTIIASVVITAISISNNQERAVNVGTDTRTEFAKLYSVYDTLTENYYEDVDSDALIESSIKGMVEGLEDPYSEYMNIDETGEFEESITGDFEGIGAEVMQEGSKIIISSPMKGSPAEQAGIEPGDQILAVDGESLEGMTTTEAVQLIRGEKGTNVVLTIQRGGGSPSDIAITRDTIHIDSVTYEKVDGVGHISVNRFQQGTTDEFSKFIDQAAEDDVKELIVDFRYNPGGLLNEAVTLINQFIEPDTAALYLEDNTGAQQEIVTESEKNPNTESFDEVYILINEGSASASEVFAGALDDLTDVTIAGTTSFGKGVVQRTSEFKDNSMLKYTNTKWLTPDKTWVQDEGIAPDIELINPDYYRIQLLTEDEVFAEGQTNEKVLSIKVALDELGYDITKFDDNFDAGLTQAVTAYQTDKNLEADGIVTGETTTGMLSDIREQINDNDAQLNYLIDYINSDMSIKEIEQKARDNAPHIPPVIEDEQNLNNDEENEEE</sequence>
<dbReference type="Gene3D" id="1.10.101.10">
    <property type="entry name" value="PGBD-like superfamily/PGBD"/>
    <property type="match status" value="1"/>
</dbReference>
<dbReference type="Gene3D" id="3.30.750.44">
    <property type="match status" value="1"/>
</dbReference>
<dbReference type="EMBL" id="CAJEWA010000005">
    <property type="protein sequence ID" value="CAD2073548.1"/>
    <property type="molecule type" value="Genomic_DNA"/>
</dbReference>
<dbReference type="GO" id="GO:0030288">
    <property type="term" value="C:outer membrane-bounded periplasmic space"/>
    <property type="evidence" value="ECO:0007669"/>
    <property type="project" value="TreeGrafter"/>
</dbReference>
<evidence type="ECO:0000256" key="9">
    <source>
        <dbReference type="SAM" id="Phobius"/>
    </source>
</evidence>
<dbReference type="SUPFAM" id="SSF50156">
    <property type="entry name" value="PDZ domain-like"/>
    <property type="match status" value="1"/>
</dbReference>
<dbReference type="InterPro" id="IPR002477">
    <property type="entry name" value="Peptidoglycan-bd-like"/>
</dbReference>
<dbReference type="GO" id="GO:0008236">
    <property type="term" value="F:serine-type peptidase activity"/>
    <property type="evidence" value="ECO:0007669"/>
    <property type="project" value="UniProtKB-KW"/>
</dbReference>
<dbReference type="GO" id="GO:0004175">
    <property type="term" value="F:endopeptidase activity"/>
    <property type="evidence" value="ECO:0007669"/>
    <property type="project" value="TreeGrafter"/>
</dbReference>
<dbReference type="InterPro" id="IPR055210">
    <property type="entry name" value="CtpA/B_N"/>
</dbReference>
<dbReference type="PANTHER" id="PTHR32060:SF30">
    <property type="entry name" value="CARBOXY-TERMINAL PROCESSING PROTEASE CTPA"/>
    <property type="match status" value="1"/>
</dbReference>
<dbReference type="InterPro" id="IPR041489">
    <property type="entry name" value="PDZ_6"/>
</dbReference>
<keyword evidence="9" id="KW-0472">Membrane</keyword>
<dbReference type="Pfam" id="PF22694">
    <property type="entry name" value="CtpB_N-like"/>
    <property type="match status" value="1"/>
</dbReference>
<evidence type="ECO:0000313" key="11">
    <source>
        <dbReference type="EMBL" id="CAD2073548.1"/>
    </source>
</evidence>
<dbReference type="PANTHER" id="PTHR32060">
    <property type="entry name" value="TAIL-SPECIFIC PROTEASE"/>
    <property type="match status" value="1"/>
</dbReference>
<dbReference type="Proteomes" id="UP000534001">
    <property type="component" value="Unassembled WGS sequence"/>
</dbReference>
<comment type="subcellular location">
    <subcellularLocation>
        <location evidence="1">Cell membrane</location>
        <topology evidence="1">Single-pass membrane protein</topology>
    </subcellularLocation>
</comment>
<dbReference type="InterPro" id="IPR036034">
    <property type="entry name" value="PDZ_sf"/>
</dbReference>
<evidence type="ECO:0000256" key="1">
    <source>
        <dbReference type="ARBA" id="ARBA00004162"/>
    </source>
</evidence>
<name>A0A6V7R965_9STAP</name>
<dbReference type="InterPro" id="IPR004447">
    <property type="entry name" value="Peptidase_S41A"/>
</dbReference>
<dbReference type="AlphaFoldDB" id="A0A6V7R965"/>
<dbReference type="RefSeq" id="WP_376698656.1">
    <property type="nucleotide sequence ID" value="NZ_BMCO01000001.1"/>
</dbReference>
<protein>
    <recommendedName>
        <fullName evidence="3">Probable CtpA-like serine protease</fullName>
    </recommendedName>
</protein>
<dbReference type="Pfam" id="PF17820">
    <property type="entry name" value="PDZ_6"/>
    <property type="match status" value="1"/>
</dbReference>
<evidence type="ECO:0000259" key="10">
    <source>
        <dbReference type="PROSITE" id="PS50106"/>
    </source>
</evidence>
<dbReference type="CDD" id="cd07560">
    <property type="entry name" value="Peptidase_S41_CPP"/>
    <property type="match status" value="1"/>
</dbReference>
<evidence type="ECO:0000256" key="5">
    <source>
        <dbReference type="ARBA" id="ARBA00022801"/>
    </source>
</evidence>
<dbReference type="InterPro" id="IPR001478">
    <property type="entry name" value="PDZ"/>
</dbReference>
<accession>A0A6V7R965</accession>
<dbReference type="InterPro" id="IPR005151">
    <property type="entry name" value="Tail-specific_protease"/>
</dbReference>
<dbReference type="InterPro" id="IPR029045">
    <property type="entry name" value="ClpP/crotonase-like_dom_sf"/>
</dbReference>
<keyword evidence="5 7" id="KW-0378">Hydrolase</keyword>
<evidence type="ECO:0000256" key="4">
    <source>
        <dbReference type="ARBA" id="ARBA00022670"/>
    </source>
</evidence>
<dbReference type="SMART" id="SM00228">
    <property type="entry name" value="PDZ"/>
    <property type="match status" value="1"/>
</dbReference>
<dbReference type="InterPro" id="IPR036365">
    <property type="entry name" value="PGBD-like_sf"/>
</dbReference>
<evidence type="ECO:0000256" key="7">
    <source>
        <dbReference type="RuleBase" id="RU004404"/>
    </source>
</evidence>
<dbReference type="SUPFAM" id="SSF47090">
    <property type="entry name" value="PGBD-like"/>
    <property type="match status" value="1"/>
</dbReference>
<dbReference type="NCBIfam" id="TIGR00225">
    <property type="entry name" value="prc"/>
    <property type="match status" value="1"/>
</dbReference>
<dbReference type="SUPFAM" id="SSF52096">
    <property type="entry name" value="ClpP/crotonase"/>
    <property type="match status" value="1"/>
</dbReference>
<dbReference type="SMART" id="SM00245">
    <property type="entry name" value="TSPc"/>
    <property type="match status" value="1"/>
</dbReference>
<dbReference type="CDD" id="cd06782">
    <property type="entry name" value="cpPDZ_CPP-like"/>
    <property type="match status" value="1"/>
</dbReference>
<reference evidence="11 12" key="1">
    <citation type="submission" date="2020-07" db="EMBL/GenBank/DDBJ databases">
        <authorList>
            <person name="Criscuolo A."/>
        </authorList>
    </citation>
    <scope>NUCLEOTIDE SEQUENCE [LARGE SCALE GENOMIC DNA]</scope>
    <source>
        <strain evidence="11">CIP111751</strain>
    </source>
</reference>
<organism evidence="11 12">
    <name type="scientific">Jeotgalicoccus coquinae</name>
    <dbReference type="NCBI Taxonomy" id="709509"/>
    <lineage>
        <taxon>Bacteria</taxon>
        <taxon>Bacillati</taxon>
        <taxon>Bacillota</taxon>
        <taxon>Bacilli</taxon>
        <taxon>Bacillales</taxon>
        <taxon>Staphylococcaceae</taxon>
        <taxon>Jeotgalicoccus</taxon>
    </lineage>
</organism>
<dbReference type="PROSITE" id="PS50106">
    <property type="entry name" value="PDZ"/>
    <property type="match status" value="1"/>
</dbReference>
<dbReference type="Pfam" id="PF03572">
    <property type="entry name" value="Peptidase_S41"/>
    <property type="match status" value="1"/>
</dbReference>
<dbReference type="Gene3D" id="2.30.42.10">
    <property type="match status" value="1"/>
</dbReference>
<dbReference type="GO" id="GO:0007165">
    <property type="term" value="P:signal transduction"/>
    <property type="evidence" value="ECO:0007669"/>
    <property type="project" value="TreeGrafter"/>
</dbReference>
<evidence type="ECO:0000256" key="3">
    <source>
        <dbReference type="ARBA" id="ARBA00022029"/>
    </source>
</evidence>
<keyword evidence="9" id="KW-0812">Transmembrane</keyword>
<dbReference type="FunFam" id="2.30.42.10:FF:000063">
    <property type="entry name" value="Peptidase, S41 family"/>
    <property type="match status" value="1"/>
</dbReference>
<evidence type="ECO:0000256" key="2">
    <source>
        <dbReference type="ARBA" id="ARBA00009179"/>
    </source>
</evidence>
<keyword evidence="9" id="KW-1133">Transmembrane helix</keyword>
<keyword evidence="6 7" id="KW-0720">Serine protease</keyword>
<feature type="region of interest" description="Disordered" evidence="8">
    <location>
        <begin position="499"/>
        <end position="525"/>
    </location>
</feature>